<dbReference type="AlphaFoldDB" id="A0A5N5E793"/>
<dbReference type="Proteomes" id="UP000325576">
    <property type="component" value="Unassembled WGS sequence"/>
</dbReference>
<proteinExistence type="predicted"/>
<protein>
    <submittedName>
        <fullName evidence="1">Uncharacterized protein</fullName>
    </submittedName>
</protein>
<organism evidence="1 2">
    <name type="scientific">Rhodococcus erythropolis</name>
    <name type="common">Arthrobacter picolinophilus</name>
    <dbReference type="NCBI Taxonomy" id="1833"/>
    <lineage>
        <taxon>Bacteria</taxon>
        <taxon>Bacillati</taxon>
        <taxon>Actinomycetota</taxon>
        <taxon>Actinomycetes</taxon>
        <taxon>Mycobacteriales</taxon>
        <taxon>Nocardiaceae</taxon>
        <taxon>Rhodococcus</taxon>
        <taxon>Rhodococcus erythropolis group</taxon>
    </lineage>
</organism>
<gene>
    <name evidence="1" type="ORF">BS297_07165</name>
</gene>
<sequence length="233" mass="25598">MSCAADSLLCMTDSNAVSIEDVCTAAHRAVDPPPVEGRRCGGPCARCGRESPGNISVRSVVSRTFTAFDGWSSPAAQGMCQVCAWVYRTSALRLNIQLVGACPPTLKTLTSRQLGARLQKPLTSAHALVVPVGMRRKHLLPHARWGEISVDDISLSWTKHDVHTLAAMRRLRADGFGERMLAASAPQFAMMRRLPAARWTGLLEDWAELDRWRAAPPWWELGLRASSSNRKEP</sequence>
<comment type="caution">
    <text evidence="1">The sequence shown here is derived from an EMBL/GenBank/DDBJ whole genome shotgun (WGS) entry which is preliminary data.</text>
</comment>
<evidence type="ECO:0000313" key="1">
    <source>
        <dbReference type="EMBL" id="KAB2586097.1"/>
    </source>
</evidence>
<reference evidence="1 2" key="1">
    <citation type="journal article" date="2017" name="Poromechanics V (2013)">
        <title>Genomic Characterization of the Arsenic-Tolerant Actinobacterium, &lt;i&gt;Rhodococcus erythropolis&lt;/i&gt; S43.</title>
        <authorList>
            <person name="Retamal-Morales G."/>
            <person name="Mehnert M."/>
            <person name="Schwabe R."/>
            <person name="Tischler D."/>
            <person name="Schloemann M."/>
            <person name="Levican G.J."/>
        </authorList>
    </citation>
    <scope>NUCLEOTIDE SEQUENCE [LARGE SCALE GENOMIC DNA]</scope>
    <source>
        <strain evidence="1 2">S43</strain>
    </source>
</reference>
<evidence type="ECO:0000313" key="2">
    <source>
        <dbReference type="Proteomes" id="UP000325576"/>
    </source>
</evidence>
<dbReference type="EMBL" id="MRBO01000249">
    <property type="protein sequence ID" value="KAB2586097.1"/>
    <property type="molecule type" value="Genomic_DNA"/>
</dbReference>
<name>A0A5N5E793_RHOER</name>
<accession>A0A5N5E793</accession>